<dbReference type="Proteomes" id="UP000593567">
    <property type="component" value="Unassembled WGS sequence"/>
</dbReference>
<keyword evidence="2 4" id="KW-0732">Signal</keyword>
<evidence type="ECO:0000256" key="3">
    <source>
        <dbReference type="ARBA" id="ARBA00022801"/>
    </source>
</evidence>
<sequence>MDIGLLILRGRLWWLVVVTLLAAADYAASQSTAVVTVNTPQGIIQGFTEDIDSSLQVARFYSIPYAQPPTSSGTGRWKKPQPVPAWGDVFVTRNDGTMGTSCIQTRTGTRANYNNSEDCLTLNVYTRAPVKSGSRKAVLVWIHGGGYSRGAATEYDGRFLAARQDILVVTINYRLGIMGYFDIDGDGLVENFAFWDMKLALEWVQNNIESFGGDKTHVTIYGGSAGGMAVTLMATSDMFTSLFHRIIGASGNFLCPKLISPPTETVRKRILEEFGCSDVDCLREKDAVKVDEYARKISADLLGTFPTLYFYAPFYEDEIIKADLFEVWRYFRKGEEIDAAVREKIISKFQSYDYLGGFNTQEGSLILTYLNRLAKTQGFTIEEGANQDMAEQFLNEYLGSYFPNSYERVKNTVKDIYFRDVSLSSDPSPEVAGVILNIFSDMLFRAPTIALLDNHSEQNTTSTYMYTFTYETHDSQSKNPSW</sequence>
<reference evidence="6" key="1">
    <citation type="submission" date="2020-06" db="EMBL/GenBank/DDBJ databases">
        <title>Draft genome of Bugula neritina, a colonial animal packing powerful symbionts and potential medicines.</title>
        <authorList>
            <person name="Rayko M."/>
        </authorList>
    </citation>
    <scope>NUCLEOTIDE SEQUENCE [LARGE SCALE GENOMIC DNA]</scope>
    <source>
        <strain evidence="6">Kwan_BN1</strain>
    </source>
</reference>
<protein>
    <recommendedName>
        <fullName evidence="4">Carboxylic ester hydrolase</fullName>
        <ecNumber evidence="4">3.1.1.-</ecNumber>
    </recommendedName>
</protein>
<evidence type="ECO:0000313" key="6">
    <source>
        <dbReference type="EMBL" id="KAF6026442.1"/>
    </source>
</evidence>
<organism evidence="6 7">
    <name type="scientific">Bugula neritina</name>
    <name type="common">Brown bryozoan</name>
    <name type="synonym">Sertularia neritina</name>
    <dbReference type="NCBI Taxonomy" id="10212"/>
    <lineage>
        <taxon>Eukaryota</taxon>
        <taxon>Metazoa</taxon>
        <taxon>Spiralia</taxon>
        <taxon>Lophotrochozoa</taxon>
        <taxon>Bryozoa</taxon>
        <taxon>Gymnolaemata</taxon>
        <taxon>Cheilostomatida</taxon>
        <taxon>Flustrina</taxon>
        <taxon>Buguloidea</taxon>
        <taxon>Bugulidae</taxon>
        <taxon>Bugula</taxon>
    </lineage>
</organism>
<evidence type="ECO:0000256" key="2">
    <source>
        <dbReference type="ARBA" id="ARBA00022729"/>
    </source>
</evidence>
<gene>
    <name evidence="6" type="ORF">EB796_015258</name>
</gene>
<dbReference type="OrthoDB" id="408631at2759"/>
<evidence type="ECO:0000256" key="1">
    <source>
        <dbReference type="ARBA" id="ARBA00005964"/>
    </source>
</evidence>
<comment type="similarity">
    <text evidence="1 4">Belongs to the type-B carboxylesterase/lipase family.</text>
</comment>
<comment type="caution">
    <text evidence="6">The sequence shown here is derived from an EMBL/GenBank/DDBJ whole genome shotgun (WGS) entry which is preliminary data.</text>
</comment>
<dbReference type="AlphaFoldDB" id="A0A7J7JJD0"/>
<dbReference type="EC" id="3.1.1.-" evidence="4"/>
<evidence type="ECO:0000259" key="5">
    <source>
        <dbReference type="Pfam" id="PF00135"/>
    </source>
</evidence>
<accession>A0A7J7JJD0</accession>
<proteinExistence type="inferred from homology"/>
<dbReference type="InterPro" id="IPR019826">
    <property type="entry name" value="Carboxylesterase_B_AS"/>
</dbReference>
<dbReference type="InterPro" id="IPR051093">
    <property type="entry name" value="Neuroligin/BSAL"/>
</dbReference>
<dbReference type="InterPro" id="IPR029058">
    <property type="entry name" value="AB_hydrolase_fold"/>
</dbReference>
<dbReference type="SUPFAM" id="SSF53474">
    <property type="entry name" value="alpha/beta-Hydrolases"/>
    <property type="match status" value="1"/>
</dbReference>
<dbReference type="InterPro" id="IPR002018">
    <property type="entry name" value="CarbesteraseB"/>
</dbReference>
<name>A0A7J7JJD0_BUGNE</name>
<keyword evidence="7" id="KW-1185">Reference proteome</keyword>
<dbReference type="PROSITE" id="PS00941">
    <property type="entry name" value="CARBOXYLESTERASE_B_2"/>
    <property type="match status" value="1"/>
</dbReference>
<keyword evidence="3 4" id="KW-0378">Hydrolase</keyword>
<dbReference type="PANTHER" id="PTHR43903">
    <property type="entry name" value="NEUROLIGIN"/>
    <property type="match status" value="1"/>
</dbReference>
<dbReference type="Gene3D" id="3.40.50.1820">
    <property type="entry name" value="alpha/beta hydrolase"/>
    <property type="match status" value="1"/>
</dbReference>
<dbReference type="InterPro" id="IPR019819">
    <property type="entry name" value="Carboxylesterase_B_CS"/>
</dbReference>
<dbReference type="Pfam" id="PF00135">
    <property type="entry name" value="COesterase"/>
    <property type="match status" value="1"/>
</dbReference>
<evidence type="ECO:0000313" key="7">
    <source>
        <dbReference type="Proteomes" id="UP000593567"/>
    </source>
</evidence>
<dbReference type="GO" id="GO:0016787">
    <property type="term" value="F:hydrolase activity"/>
    <property type="evidence" value="ECO:0007669"/>
    <property type="project" value="UniProtKB-KW"/>
</dbReference>
<dbReference type="EMBL" id="VXIV02002276">
    <property type="protein sequence ID" value="KAF6026442.1"/>
    <property type="molecule type" value="Genomic_DNA"/>
</dbReference>
<feature type="signal peptide" evidence="4">
    <location>
        <begin position="1"/>
        <end position="29"/>
    </location>
</feature>
<evidence type="ECO:0000256" key="4">
    <source>
        <dbReference type="RuleBase" id="RU361235"/>
    </source>
</evidence>
<feature type="domain" description="Carboxylesterase type B" evidence="5">
    <location>
        <begin position="36"/>
        <end position="481"/>
    </location>
</feature>
<feature type="chain" id="PRO_5029951225" description="Carboxylic ester hydrolase" evidence="4">
    <location>
        <begin position="30"/>
        <end position="482"/>
    </location>
</feature>
<dbReference type="PROSITE" id="PS00122">
    <property type="entry name" value="CARBOXYLESTERASE_B_1"/>
    <property type="match status" value="1"/>
</dbReference>